<proteinExistence type="predicted"/>
<gene>
    <name evidence="2" type="ORF">E0H50_11805</name>
</gene>
<evidence type="ECO:0000313" key="3">
    <source>
        <dbReference type="Proteomes" id="UP000292695"/>
    </source>
</evidence>
<sequence length="321" mass="35364">MGPASKSVDRTASGCEGRAVTGVPKLHDDEVDIDSAVVERLLAEQFPRWAGLPVRVIERSGTDNVTFRVGDDLSVRLPRTSRNQGQVEMDLTWMPRLAPHVSLPIPEPLELGQPSEIYPFTWGVYRWLPGAPFVPSADDTQAAHDLARFVRTLREVDATGAPVPDDDPFSRGTPLAPRDAMFREALDELREHFDTARVLAAWEESLAADTWDGPPSWIHGDLMSGNLLVANGKLSAVIDFATARAADPAGDVLPAWWIFEGESRKVYREALEVDETTWLRARGWALSLVIIAIPYYMTRFPDTLPNGQATVTDILSTQGPA</sequence>
<organism evidence="2 3">
    <name type="scientific">Kribbella sindirgiensis</name>
    <dbReference type="NCBI Taxonomy" id="1124744"/>
    <lineage>
        <taxon>Bacteria</taxon>
        <taxon>Bacillati</taxon>
        <taxon>Actinomycetota</taxon>
        <taxon>Actinomycetes</taxon>
        <taxon>Propionibacteriales</taxon>
        <taxon>Kribbellaceae</taxon>
        <taxon>Kribbella</taxon>
    </lineage>
</organism>
<protein>
    <submittedName>
        <fullName evidence="2">Aminoglycoside phosphotransferase family protein</fullName>
    </submittedName>
</protein>
<evidence type="ECO:0000313" key="2">
    <source>
        <dbReference type="EMBL" id="TCC34602.1"/>
    </source>
</evidence>
<dbReference type="InterPro" id="IPR051678">
    <property type="entry name" value="AGP_Transferase"/>
</dbReference>
<dbReference type="InterPro" id="IPR002575">
    <property type="entry name" value="Aminoglycoside_PTrfase"/>
</dbReference>
<dbReference type="SUPFAM" id="SSF56112">
    <property type="entry name" value="Protein kinase-like (PK-like)"/>
    <property type="match status" value="1"/>
</dbReference>
<feature type="domain" description="Aminoglycoside phosphotransferase" evidence="1">
    <location>
        <begin position="60"/>
        <end position="284"/>
    </location>
</feature>
<evidence type="ECO:0000259" key="1">
    <source>
        <dbReference type="Pfam" id="PF01636"/>
    </source>
</evidence>
<name>A0A4V2M456_9ACTN</name>
<comment type="caution">
    <text evidence="2">The sequence shown here is derived from an EMBL/GenBank/DDBJ whole genome shotgun (WGS) entry which is preliminary data.</text>
</comment>
<dbReference type="Pfam" id="PF01636">
    <property type="entry name" value="APH"/>
    <property type="match status" value="1"/>
</dbReference>
<dbReference type="InterPro" id="IPR011009">
    <property type="entry name" value="Kinase-like_dom_sf"/>
</dbReference>
<accession>A0A4V2M456</accession>
<dbReference type="Gene3D" id="3.30.200.20">
    <property type="entry name" value="Phosphorylase Kinase, domain 1"/>
    <property type="match status" value="1"/>
</dbReference>
<dbReference type="CDD" id="cd05155">
    <property type="entry name" value="APH_ChoK_like_1"/>
    <property type="match status" value="1"/>
</dbReference>
<dbReference type="OrthoDB" id="9797603at2"/>
<dbReference type="EMBL" id="SJKA01000004">
    <property type="protein sequence ID" value="TCC34602.1"/>
    <property type="molecule type" value="Genomic_DNA"/>
</dbReference>
<dbReference type="PANTHER" id="PTHR21310:SF42">
    <property type="entry name" value="BIFUNCTIONAL AAC_APH"/>
    <property type="match status" value="1"/>
</dbReference>
<dbReference type="Proteomes" id="UP000292695">
    <property type="component" value="Unassembled WGS sequence"/>
</dbReference>
<keyword evidence="3" id="KW-1185">Reference proteome</keyword>
<dbReference type="AlphaFoldDB" id="A0A4V2M456"/>
<dbReference type="Gene3D" id="3.90.1200.10">
    <property type="match status" value="1"/>
</dbReference>
<dbReference type="GO" id="GO:0016740">
    <property type="term" value="F:transferase activity"/>
    <property type="evidence" value="ECO:0007669"/>
    <property type="project" value="UniProtKB-KW"/>
</dbReference>
<reference evidence="2 3" key="1">
    <citation type="submission" date="2019-02" db="EMBL/GenBank/DDBJ databases">
        <title>Kribbella capetownensis sp. nov. and Kribbella speibonae sp. nov., isolated from soil.</title>
        <authorList>
            <person name="Curtis S.M."/>
            <person name="Norton I."/>
            <person name="Everest G.J."/>
            <person name="Meyers P.R."/>
        </authorList>
    </citation>
    <scope>NUCLEOTIDE SEQUENCE [LARGE SCALE GENOMIC DNA]</scope>
    <source>
        <strain evidence="2 3">DSM 27082</strain>
    </source>
</reference>
<keyword evidence="2" id="KW-0808">Transferase</keyword>
<dbReference type="PANTHER" id="PTHR21310">
    <property type="entry name" value="AMINOGLYCOSIDE PHOSPHOTRANSFERASE-RELATED-RELATED"/>
    <property type="match status" value="1"/>
</dbReference>